<feature type="region of interest" description="Disordered" evidence="1">
    <location>
        <begin position="268"/>
        <end position="330"/>
    </location>
</feature>
<name>A0A382M5A6_9ZZZZ</name>
<protein>
    <recommendedName>
        <fullName evidence="2">PAS domain-containing protein</fullName>
    </recommendedName>
</protein>
<feature type="region of interest" description="Disordered" evidence="1">
    <location>
        <begin position="148"/>
        <end position="173"/>
    </location>
</feature>
<dbReference type="Pfam" id="PF13426">
    <property type="entry name" value="PAS_9"/>
    <property type="match status" value="1"/>
</dbReference>
<gene>
    <name evidence="3" type="ORF">METZ01_LOCUS295396</name>
</gene>
<proteinExistence type="predicted"/>
<feature type="compositionally biased region" description="Low complexity" evidence="1">
    <location>
        <begin position="291"/>
        <end position="300"/>
    </location>
</feature>
<evidence type="ECO:0000313" key="3">
    <source>
        <dbReference type="EMBL" id="SVC42542.1"/>
    </source>
</evidence>
<reference evidence="3" key="1">
    <citation type="submission" date="2018-05" db="EMBL/GenBank/DDBJ databases">
        <authorList>
            <person name="Lanie J.A."/>
            <person name="Ng W.-L."/>
            <person name="Kazmierczak K.M."/>
            <person name="Andrzejewski T.M."/>
            <person name="Davidsen T.M."/>
            <person name="Wayne K.J."/>
            <person name="Tettelin H."/>
            <person name="Glass J.I."/>
            <person name="Rusch D."/>
            <person name="Podicherti R."/>
            <person name="Tsui H.-C.T."/>
            <person name="Winkler M.E."/>
        </authorList>
    </citation>
    <scope>NUCLEOTIDE SEQUENCE</scope>
</reference>
<feature type="non-terminal residue" evidence="3">
    <location>
        <position position="1"/>
    </location>
</feature>
<evidence type="ECO:0000259" key="2">
    <source>
        <dbReference type="Pfam" id="PF13426"/>
    </source>
</evidence>
<accession>A0A382M5A6</accession>
<feature type="domain" description="PAS" evidence="2">
    <location>
        <begin position="36"/>
        <end position="73"/>
    </location>
</feature>
<dbReference type="AlphaFoldDB" id="A0A382M5A6"/>
<evidence type="ECO:0000256" key="1">
    <source>
        <dbReference type="SAM" id="MobiDB-lite"/>
    </source>
</evidence>
<dbReference type="EMBL" id="UINC01090524">
    <property type="protein sequence ID" value="SVC42542.1"/>
    <property type="molecule type" value="Genomic_DNA"/>
</dbReference>
<organism evidence="3">
    <name type="scientific">marine metagenome</name>
    <dbReference type="NCBI Taxonomy" id="408172"/>
    <lineage>
        <taxon>unclassified sequences</taxon>
        <taxon>metagenomes</taxon>
        <taxon>ecological metagenomes</taxon>
    </lineage>
</organism>
<sequence length="330" mass="35737">LWSKKQGLTIARPGHPNLEGLAGTTRPQSRFIGTLVIGSDRCVLECNDTFCDFFRLNHKDVVGRRITTLFRRSLAPHLRRPELLEGRLAHDATAASKLSPLEFALNIPGHTEALKVVHTTAVLEDARLGGARVEYFVNVNEVVGHKPSVRLEHPPQPTVIDPTPSDEPAPDDEPPAVHIDPSLCPVSLNGPALSLLSNGDDAKHLLGKPLTSSSGWLGDTSILAEIRKTLRGGGTSQTRRQLGANGPWVNVSIIPAPEGVLLTLKADSDTRPTPREQVQTQKQGDLFASLAPSRPTSSPERPSRPPARRSSLANPPEQTEFLFRPSPGLH</sequence>
<dbReference type="InterPro" id="IPR000014">
    <property type="entry name" value="PAS"/>
</dbReference>